<sequence length="151" mass="16946">MRLPNGQIVRSVWKDDRTQDCSEYQSKIYFALHHDDIQLLTCLQYIAEDESTLYGEVQFFFQASVNGDEKTLALISVYSPPNAALLEKSFQTVAECNYFGDDNLQVISILQIEAGVGMIPVDDTGKYFVAEKLGLELESMAGALEDDMNTE</sequence>
<gene>
    <name evidence="1" type="ORF">R3P38DRAFT_2555038</name>
</gene>
<comment type="caution">
    <text evidence="1">The sequence shown here is derived from an EMBL/GenBank/DDBJ whole genome shotgun (WGS) entry which is preliminary data.</text>
</comment>
<name>A0AAW0ADR0_9AGAR</name>
<protein>
    <submittedName>
        <fullName evidence="1">Uncharacterized protein</fullName>
    </submittedName>
</protein>
<evidence type="ECO:0000313" key="1">
    <source>
        <dbReference type="EMBL" id="KAK7006805.1"/>
    </source>
</evidence>
<dbReference type="Proteomes" id="UP001362999">
    <property type="component" value="Unassembled WGS sequence"/>
</dbReference>
<accession>A0AAW0ADR0</accession>
<organism evidence="1 2">
    <name type="scientific">Favolaschia claudopus</name>
    <dbReference type="NCBI Taxonomy" id="2862362"/>
    <lineage>
        <taxon>Eukaryota</taxon>
        <taxon>Fungi</taxon>
        <taxon>Dikarya</taxon>
        <taxon>Basidiomycota</taxon>
        <taxon>Agaricomycotina</taxon>
        <taxon>Agaricomycetes</taxon>
        <taxon>Agaricomycetidae</taxon>
        <taxon>Agaricales</taxon>
        <taxon>Marasmiineae</taxon>
        <taxon>Mycenaceae</taxon>
        <taxon>Favolaschia</taxon>
    </lineage>
</organism>
<reference evidence="1 2" key="1">
    <citation type="journal article" date="2024" name="J Genomics">
        <title>Draft genome sequencing and assembly of Favolaschia claudopus CIRM-BRFM 2984 isolated from oak limbs.</title>
        <authorList>
            <person name="Navarro D."/>
            <person name="Drula E."/>
            <person name="Chaduli D."/>
            <person name="Cazenave R."/>
            <person name="Ahrendt S."/>
            <person name="Wang J."/>
            <person name="Lipzen A."/>
            <person name="Daum C."/>
            <person name="Barry K."/>
            <person name="Grigoriev I.V."/>
            <person name="Favel A."/>
            <person name="Rosso M.N."/>
            <person name="Martin F."/>
        </authorList>
    </citation>
    <scope>NUCLEOTIDE SEQUENCE [LARGE SCALE GENOMIC DNA]</scope>
    <source>
        <strain evidence="1 2">CIRM-BRFM 2984</strain>
    </source>
</reference>
<proteinExistence type="predicted"/>
<keyword evidence="2" id="KW-1185">Reference proteome</keyword>
<evidence type="ECO:0000313" key="2">
    <source>
        <dbReference type="Proteomes" id="UP001362999"/>
    </source>
</evidence>
<dbReference type="AlphaFoldDB" id="A0AAW0ADR0"/>
<dbReference type="EMBL" id="JAWWNJ010000074">
    <property type="protein sequence ID" value="KAK7006805.1"/>
    <property type="molecule type" value="Genomic_DNA"/>
</dbReference>